<protein>
    <submittedName>
        <fullName evidence="3">DNA-binding protein</fullName>
    </submittedName>
</protein>
<dbReference type="EMBL" id="CP032694">
    <property type="protein sequence ID" value="AYG60424.1"/>
    <property type="molecule type" value="Genomic_DNA"/>
</dbReference>
<dbReference type="OrthoDB" id="7068969at2"/>
<dbReference type="KEGG" id="rjg:CCGE525_17630"/>
<reference evidence="3 4" key="1">
    <citation type="submission" date="2018-10" db="EMBL/GenBank/DDBJ databases">
        <title>Rhizobium etli, R. leguminosarum and a new Rhizobium genospecies from Phaseolus dumosus.</title>
        <authorList>
            <person name="Ramirez-Puebla S.T."/>
            <person name="Rogel-Hernandez M.A."/>
            <person name="Guerrero G."/>
            <person name="Ormeno-Orrillo E."/>
            <person name="Martinez-Romero J.C."/>
            <person name="Negrete-Yankelevich S."/>
            <person name="Martinez-Romero E."/>
        </authorList>
    </citation>
    <scope>NUCLEOTIDE SEQUENCE [LARGE SCALE GENOMIC DNA]</scope>
    <source>
        <strain evidence="3 4">CCGE525</strain>
    </source>
</reference>
<evidence type="ECO:0000313" key="3">
    <source>
        <dbReference type="EMBL" id="AYG60424.1"/>
    </source>
</evidence>
<keyword evidence="4" id="KW-1185">Reference proteome</keyword>
<accession>A0A387FW91</accession>
<feature type="domain" description="Helix-turn-helix" evidence="2">
    <location>
        <begin position="73"/>
        <end position="119"/>
    </location>
</feature>
<evidence type="ECO:0000313" key="4">
    <source>
        <dbReference type="Proteomes" id="UP000282195"/>
    </source>
</evidence>
<organism evidence="3 4">
    <name type="scientific">Rhizobium jaguaris</name>
    <dbReference type="NCBI Taxonomy" id="1312183"/>
    <lineage>
        <taxon>Bacteria</taxon>
        <taxon>Pseudomonadati</taxon>
        <taxon>Pseudomonadota</taxon>
        <taxon>Alphaproteobacteria</taxon>
        <taxon>Hyphomicrobiales</taxon>
        <taxon>Rhizobiaceae</taxon>
        <taxon>Rhizobium/Agrobacterium group</taxon>
        <taxon>Rhizobium</taxon>
    </lineage>
</organism>
<evidence type="ECO:0000256" key="1">
    <source>
        <dbReference type="SAM" id="MobiDB-lite"/>
    </source>
</evidence>
<feature type="region of interest" description="Disordered" evidence="1">
    <location>
        <begin position="157"/>
        <end position="177"/>
    </location>
</feature>
<dbReference type="InterPro" id="IPR041657">
    <property type="entry name" value="HTH_17"/>
</dbReference>
<evidence type="ECO:0000259" key="2">
    <source>
        <dbReference type="Pfam" id="PF12728"/>
    </source>
</evidence>
<dbReference type="GO" id="GO:0003677">
    <property type="term" value="F:DNA binding"/>
    <property type="evidence" value="ECO:0007669"/>
    <property type="project" value="UniProtKB-KW"/>
</dbReference>
<dbReference type="Pfam" id="PF12728">
    <property type="entry name" value="HTH_17"/>
    <property type="match status" value="1"/>
</dbReference>
<dbReference type="AlphaFoldDB" id="A0A387FW91"/>
<name>A0A387FW91_9HYPH</name>
<proteinExistence type="predicted"/>
<feature type="compositionally biased region" description="Basic and acidic residues" evidence="1">
    <location>
        <begin position="166"/>
        <end position="177"/>
    </location>
</feature>
<dbReference type="Proteomes" id="UP000282195">
    <property type="component" value="Chromosome"/>
</dbReference>
<gene>
    <name evidence="3" type="ORF">CCGE525_17630</name>
</gene>
<keyword evidence="3" id="KW-0238">DNA-binding</keyword>
<sequence length="177" mass="19808">MLLQFGDMIFELRAVDVESSERRDELVRRQRSMAGLLDRLGVSVRGSYEVDRRNNPHRFTGSSDGLGGDFLFVENVARMLGCGVDFVRRIPRSELPASKIGARLIYRRSDVVVFITSRRDQGGGARVVPARKMRTPVAREPVQLVAPEKAGSFDPVSYVRTLTKGENQRDDKGKARG</sequence>